<sequence length="213" mass="25470">MKGVDSPAHRLMHQQVIEVLTPRFHVSSGKPDTASQQQDKQAFPAPILSPRMNFPLIEKKDKCRQQRDQDSHRPFRKKCEENIYRKQKRVAFSSFPFIYFKERIERQYDKHAHQHIHPNHKSKAGKQPRRHQHQQSFGLIFCVFFPDPFCHSRENYYRRNKRQQGQKPHPMPSKQYFSGHHQPKIERRFIGINFTLVGKRENITVLQCLIHNA</sequence>
<accession>A0A645C5C1</accession>
<evidence type="ECO:0000313" key="2">
    <source>
        <dbReference type="EMBL" id="MPM72568.1"/>
    </source>
</evidence>
<evidence type="ECO:0000256" key="1">
    <source>
        <dbReference type="SAM" id="MobiDB-lite"/>
    </source>
</evidence>
<dbReference type="AlphaFoldDB" id="A0A645C5C1"/>
<proteinExistence type="predicted"/>
<name>A0A645C5C1_9ZZZZ</name>
<feature type="region of interest" description="Disordered" evidence="1">
    <location>
        <begin position="110"/>
        <end position="130"/>
    </location>
</feature>
<protein>
    <submittedName>
        <fullName evidence="2">Uncharacterized protein</fullName>
    </submittedName>
</protein>
<feature type="region of interest" description="Disordered" evidence="1">
    <location>
        <begin position="159"/>
        <end position="178"/>
    </location>
</feature>
<organism evidence="2">
    <name type="scientific">bioreactor metagenome</name>
    <dbReference type="NCBI Taxonomy" id="1076179"/>
    <lineage>
        <taxon>unclassified sequences</taxon>
        <taxon>metagenomes</taxon>
        <taxon>ecological metagenomes</taxon>
    </lineage>
</organism>
<reference evidence="2" key="1">
    <citation type="submission" date="2019-08" db="EMBL/GenBank/DDBJ databases">
        <authorList>
            <person name="Kucharzyk K."/>
            <person name="Murdoch R.W."/>
            <person name="Higgins S."/>
            <person name="Loffler F."/>
        </authorList>
    </citation>
    <scope>NUCLEOTIDE SEQUENCE</scope>
</reference>
<dbReference type="EMBL" id="VSSQ01024818">
    <property type="protein sequence ID" value="MPM72568.1"/>
    <property type="molecule type" value="Genomic_DNA"/>
</dbReference>
<feature type="compositionally biased region" description="Basic residues" evidence="1">
    <location>
        <begin position="112"/>
        <end position="130"/>
    </location>
</feature>
<comment type="caution">
    <text evidence="2">The sequence shown here is derived from an EMBL/GenBank/DDBJ whole genome shotgun (WGS) entry which is preliminary data.</text>
</comment>
<gene>
    <name evidence="2" type="ORF">SDC9_119544</name>
</gene>